<evidence type="ECO:0000313" key="5">
    <source>
        <dbReference type="EMBL" id="VUX21423.1"/>
    </source>
</evidence>
<keyword evidence="1" id="KW-0472">Membrane</keyword>
<evidence type="ECO:0000259" key="3">
    <source>
        <dbReference type="Pfam" id="PF12892"/>
    </source>
</evidence>
<evidence type="ECO:0000259" key="4">
    <source>
        <dbReference type="Pfam" id="PF24547"/>
    </source>
</evidence>
<feature type="domain" description="Streptococcal pilin isopeptide linkage" evidence="3">
    <location>
        <begin position="40"/>
        <end position="166"/>
    </location>
</feature>
<dbReference type="AlphaFoldDB" id="A0A564UPA3"/>
<dbReference type="NCBIfam" id="TIGR03786">
    <property type="entry name" value="strep_pil_rpt"/>
    <property type="match status" value="1"/>
</dbReference>
<dbReference type="Gene3D" id="2.60.40.1140">
    <property type="entry name" value="Collagen-binding surface protein Cna, B-type domain"/>
    <property type="match status" value="1"/>
</dbReference>
<feature type="domain" description="DUF7601" evidence="4">
    <location>
        <begin position="171"/>
        <end position="286"/>
    </location>
</feature>
<dbReference type="Proteomes" id="UP000358366">
    <property type="component" value="Unassembled WGS sequence"/>
</dbReference>
<dbReference type="Gene3D" id="2.60.40.3050">
    <property type="match status" value="1"/>
</dbReference>
<keyword evidence="1" id="KW-1133">Transmembrane helix</keyword>
<gene>
    <name evidence="5" type="ORF">DFSSTS7063_02925</name>
</gene>
<dbReference type="EMBL" id="CABHNI010000054">
    <property type="protein sequence ID" value="VUX21423.1"/>
    <property type="molecule type" value="Genomic_DNA"/>
</dbReference>
<feature type="transmembrane region" description="Helical" evidence="1">
    <location>
        <begin position="325"/>
        <end position="344"/>
    </location>
</feature>
<name>A0A564UPA3_9FIRM</name>
<keyword evidence="1" id="KW-0812">Transmembrane</keyword>
<dbReference type="Pfam" id="PF24547">
    <property type="entry name" value="DUF7601"/>
    <property type="match status" value="1"/>
</dbReference>
<dbReference type="Pfam" id="PF12892">
    <property type="entry name" value="FctA"/>
    <property type="match status" value="1"/>
</dbReference>
<evidence type="ECO:0000256" key="2">
    <source>
        <dbReference type="SAM" id="SignalP"/>
    </source>
</evidence>
<proteinExistence type="predicted"/>
<evidence type="ECO:0000256" key="1">
    <source>
        <dbReference type="SAM" id="Phobius"/>
    </source>
</evidence>
<organism evidence="5 6">
    <name type="scientific">Dorea formicigenerans</name>
    <dbReference type="NCBI Taxonomy" id="39486"/>
    <lineage>
        <taxon>Bacteria</taxon>
        <taxon>Bacillati</taxon>
        <taxon>Bacillota</taxon>
        <taxon>Clostridia</taxon>
        <taxon>Lachnospirales</taxon>
        <taxon>Lachnospiraceae</taxon>
        <taxon>Dorea</taxon>
    </lineage>
</organism>
<keyword evidence="2" id="KW-0732">Signal</keyword>
<reference evidence="5 6" key="1">
    <citation type="submission" date="2019-07" db="EMBL/GenBank/DDBJ databases">
        <authorList>
            <person name="Hibberd C M."/>
            <person name="Gehrig L. J."/>
            <person name="Chang H.-W."/>
            <person name="Venkatesh S."/>
        </authorList>
    </citation>
    <scope>NUCLEOTIDE SEQUENCE [LARGE SCALE GENOMIC DNA]</scope>
    <source>
        <strain evidence="5">Dorea_formicigenerans_SSTS_Bg7063</strain>
    </source>
</reference>
<feature type="chain" id="PRO_5022116720" evidence="2">
    <location>
        <begin position="28"/>
        <end position="351"/>
    </location>
</feature>
<dbReference type="InterPro" id="IPR022464">
    <property type="entry name" value="Strep_pil_isopept_link"/>
</dbReference>
<accession>A0A564UPA3</accession>
<dbReference type="RefSeq" id="WP_105309652.1">
    <property type="nucleotide sequence ID" value="NZ_CABHNI010000054.1"/>
</dbReference>
<dbReference type="InterPro" id="IPR055382">
    <property type="entry name" value="DUF7601"/>
</dbReference>
<dbReference type="InterPro" id="IPR038174">
    <property type="entry name" value="Strep_pil_link_sf"/>
</dbReference>
<protein>
    <submittedName>
        <fullName evidence="5">Pilin</fullName>
    </submittedName>
</protein>
<evidence type="ECO:0000313" key="6">
    <source>
        <dbReference type="Proteomes" id="UP000358366"/>
    </source>
</evidence>
<feature type="signal peptide" evidence="2">
    <location>
        <begin position="1"/>
        <end position="27"/>
    </location>
</feature>
<sequence length="351" mass="36999">MKSGKIKGMLMAGMLTMSLCAGTAVMAEEVQVPTVGQAGVTKNLHIAEGITVPDTTFTFNITQTAGDATTVTKTTTAAFKADTVTNDLVSKAATTELADATKYPHAGVYTFTVNEVKGDVAGMTYDTKTYTVNVYVVNDGDGLKVDSITANDGETKVSDMSFDNTYVKDSSLTIEKKVTGAQADKTKHFNFTINMTKASTDTRASYTGTIVKGDKCKETHQNVVLTFDNNGKATANVELCDGDTITFDNIAAGTRYTVTEAGATDGYTPSVAVVENGATAVQTNATSEADGITADNKLIGENANSVVFTNAYADTPITGVIINNLPYVVLVAVAACALVALVLINRRRQYR</sequence>